<evidence type="ECO:0008006" key="3">
    <source>
        <dbReference type="Google" id="ProtNLM"/>
    </source>
</evidence>
<name>A0A1I0NEX6_9BACT</name>
<keyword evidence="2" id="KW-1185">Reference proteome</keyword>
<reference evidence="1 2" key="1">
    <citation type="submission" date="2016-10" db="EMBL/GenBank/DDBJ databases">
        <authorList>
            <person name="de Groot N.N."/>
        </authorList>
    </citation>
    <scope>NUCLEOTIDE SEQUENCE [LARGE SCALE GENOMIC DNA]</scope>
    <source>
        <strain evidence="1 2">TC2-24</strain>
    </source>
</reference>
<dbReference type="Gene3D" id="3.90.550.10">
    <property type="entry name" value="Spore Coat Polysaccharide Biosynthesis Protein SpsA, Chain A"/>
    <property type="match status" value="1"/>
</dbReference>
<dbReference type="InterPro" id="IPR029044">
    <property type="entry name" value="Nucleotide-diphossugar_trans"/>
</dbReference>
<organism evidence="1 2">
    <name type="scientific">Prevotella aff. ruminicola Tc2-24</name>
    <dbReference type="NCBI Taxonomy" id="81582"/>
    <lineage>
        <taxon>Bacteria</taxon>
        <taxon>Pseudomonadati</taxon>
        <taxon>Bacteroidota</taxon>
        <taxon>Bacteroidia</taxon>
        <taxon>Bacteroidales</taxon>
        <taxon>Prevotellaceae</taxon>
        <taxon>Prevotella</taxon>
    </lineage>
</organism>
<gene>
    <name evidence="1" type="ORF">SAMN04487850_1188</name>
</gene>
<sequence length="342" mass="40639">MKYPAKTDIAVLLLFFTRSDTFAQVFEAVRLARPSKLFLYQDGPRDERDMAGIEACRQIVSDEHIDWECEVHRRYLDHNEGCDPSGFRSHQWAFSLADKVIVLEDDVVPAQSFFPFCKEMLDRYEHDERISMIAGFNIDETTTDCRSDSYFFTSAFSIWGWASWRRVALRWDSTYSFMHNPETLRRLETLAKERKLRSDMLQMFHDHSQSGKEYFETIYWADMLLHDCLAVMPARNQINNIGLTTDSTHFSADLKTTPHRLRRMFTMQRHELTFPLTHPQQVVEHTAYLDRLYRANAWNHPWIKILNSLEELWLNLRYGNLNKIRQSIGRRLRKWCGTDRHV</sequence>
<accession>A0A1I0NEX6</accession>
<dbReference type="EMBL" id="FOIQ01000002">
    <property type="protein sequence ID" value="SEV99836.1"/>
    <property type="molecule type" value="Genomic_DNA"/>
</dbReference>
<dbReference type="AlphaFoldDB" id="A0A1I0NEX6"/>
<dbReference type="RefSeq" id="WP_091915320.1">
    <property type="nucleotide sequence ID" value="NZ_FOIQ01000002.1"/>
</dbReference>
<proteinExistence type="predicted"/>
<dbReference type="SUPFAM" id="SSF53448">
    <property type="entry name" value="Nucleotide-diphospho-sugar transferases"/>
    <property type="match status" value="1"/>
</dbReference>
<evidence type="ECO:0000313" key="1">
    <source>
        <dbReference type="EMBL" id="SEV99836.1"/>
    </source>
</evidence>
<evidence type="ECO:0000313" key="2">
    <source>
        <dbReference type="Proteomes" id="UP000199373"/>
    </source>
</evidence>
<protein>
    <recommendedName>
        <fullName evidence="3">Hemolysin activation protein</fullName>
    </recommendedName>
</protein>
<dbReference type="Proteomes" id="UP000199373">
    <property type="component" value="Unassembled WGS sequence"/>
</dbReference>